<organism evidence="1 2">
    <name type="scientific">Phytophthora lilii</name>
    <dbReference type="NCBI Taxonomy" id="2077276"/>
    <lineage>
        <taxon>Eukaryota</taxon>
        <taxon>Sar</taxon>
        <taxon>Stramenopiles</taxon>
        <taxon>Oomycota</taxon>
        <taxon>Peronosporomycetes</taxon>
        <taxon>Peronosporales</taxon>
        <taxon>Peronosporaceae</taxon>
        <taxon>Phytophthora</taxon>
    </lineage>
</organism>
<dbReference type="Proteomes" id="UP001165083">
    <property type="component" value="Unassembled WGS sequence"/>
</dbReference>
<name>A0A9W6WNI8_9STRA</name>
<reference evidence="1" key="1">
    <citation type="submission" date="2023-04" db="EMBL/GenBank/DDBJ databases">
        <title>Phytophthora lilii NBRC 32176.</title>
        <authorList>
            <person name="Ichikawa N."/>
            <person name="Sato H."/>
            <person name="Tonouchi N."/>
        </authorList>
    </citation>
    <scope>NUCLEOTIDE SEQUENCE</scope>
    <source>
        <strain evidence="1">NBRC 32176</strain>
    </source>
</reference>
<dbReference type="EMBL" id="BSXW01000074">
    <property type="protein sequence ID" value="GMF11419.1"/>
    <property type="molecule type" value="Genomic_DNA"/>
</dbReference>
<protein>
    <submittedName>
        <fullName evidence="1">Unnamed protein product</fullName>
    </submittedName>
</protein>
<dbReference type="OrthoDB" id="202203at2759"/>
<evidence type="ECO:0000313" key="2">
    <source>
        <dbReference type="Proteomes" id="UP001165083"/>
    </source>
</evidence>
<sequence>MPRIIIVRDISAAQTLARDLTSNDGTVVVVFKKSKYYYHAVGTPRAIVDAHYKVEQAFAKKLIKNFDVVTPRGLIQVNSKLQLDNSRYFNIYALGDSNVTKKFPTVDVVSAMVPLGPSGGVSQLPFFVGVVFGNFVKYFASFAWKDLNAEIPN</sequence>
<comment type="caution">
    <text evidence="1">The sequence shown here is derived from an EMBL/GenBank/DDBJ whole genome shotgun (WGS) entry which is preliminary data.</text>
</comment>
<keyword evidence="2" id="KW-1185">Reference proteome</keyword>
<proteinExistence type="predicted"/>
<gene>
    <name evidence="1" type="ORF">Plil01_000212500</name>
</gene>
<accession>A0A9W6WNI8</accession>
<dbReference type="AlphaFoldDB" id="A0A9W6WNI8"/>
<evidence type="ECO:0000313" key="1">
    <source>
        <dbReference type="EMBL" id="GMF11419.1"/>
    </source>
</evidence>